<accession>A0ABY6GGC2</accession>
<evidence type="ECO:0000313" key="3">
    <source>
        <dbReference type="Proteomes" id="UP001163831"/>
    </source>
</evidence>
<sequence length="362" mass="38756">MPLETAQNIGQLDESNPKTTDLVSQSGDHIRLIKSVLKKTFPNFTTSLAASAETLDKLASGKFGASDFTEHKLTGIVKGEADTDAVNVAQLAEGLAKAVKDANGAAWGDDKSAGGHALKDLKEAQSDNQATPLSQVTRLLSEKVSALQSWANGLFAKKAGDTFTGAINVQGNIGSDGDLVLNKLYTGSTTPGSAYSSGCLATNGPYAQERTEIYNFDIAGKYSGTLIAHIDYNGGRHHFEFRNDGHCYSPNGRFLNDGQDLPNIRNLLNDRPTRAEFSSGDDRVFRFPNYGLAQCFGTGPLQANWRVSFPRRFSHVSSIVATTWSDGGAFRYVTIGNITNEGFTIKSDIGGAGLQVQAFGKE</sequence>
<evidence type="ECO:0000256" key="1">
    <source>
        <dbReference type="SAM" id="MobiDB-lite"/>
    </source>
</evidence>
<organism evidence="2 3">
    <name type="scientific">Candidatus Kirkpatrickella diaphorinae</name>
    <dbReference type="NCBI Taxonomy" id="2984322"/>
    <lineage>
        <taxon>Bacteria</taxon>
        <taxon>Pseudomonadati</taxon>
        <taxon>Pseudomonadota</taxon>
        <taxon>Alphaproteobacteria</taxon>
        <taxon>Acetobacterales</taxon>
        <taxon>Acetobacteraceae</taxon>
        <taxon>Candidatus Kirkpatrickella</taxon>
    </lineage>
</organism>
<evidence type="ECO:0000313" key="2">
    <source>
        <dbReference type="EMBL" id="UYH50554.1"/>
    </source>
</evidence>
<dbReference type="Gene3D" id="2.150.10.10">
    <property type="entry name" value="Serralysin-like metalloprotease, C-terminal"/>
    <property type="match status" value="1"/>
</dbReference>
<dbReference type="EMBL" id="CP107052">
    <property type="protein sequence ID" value="UYH50554.1"/>
    <property type="molecule type" value="Genomic_DNA"/>
</dbReference>
<dbReference type="Proteomes" id="UP001163831">
    <property type="component" value="Chromosome"/>
</dbReference>
<keyword evidence="3" id="KW-1185">Reference proteome</keyword>
<dbReference type="RefSeq" id="WP_319806139.1">
    <property type="nucleotide sequence ID" value="NZ_CP107052.1"/>
</dbReference>
<dbReference type="InterPro" id="IPR011049">
    <property type="entry name" value="Serralysin-like_metalloprot_C"/>
</dbReference>
<evidence type="ECO:0008006" key="4">
    <source>
        <dbReference type="Google" id="ProtNLM"/>
    </source>
</evidence>
<reference evidence="2" key="1">
    <citation type="submission" date="2022-10" db="EMBL/GenBank/DDBJ databases">
        <title>Candidatus Kirkpatrella diaphorinas gen. nov., sp. nov., an uncultured endosymbiont identified in a population of Diaphorina citri from Hawaii.</title>
        <authorList>
            <person name="Henry E.M."/>
            <person name="Carlson C.R."/>
            <person name="Kuo Y.-W."/>
        </authorList>
    </citation>
    <scope>NUCLEOTIDE SEQUENCE</scope>
    <source>
        <strain evidence="2">CADCRV1</strain>
    </source>
</reference>
<protein>
    <recommendedName>
        <fullName evidence="4">Tail fiber protein</fullName>
    </recommendedName>
</protein>
<proteinExistence type="predicted"/>
<gene>
    <name evidence="2" type="ORF">N5W20_05350</name>
</gene>
<name>A0ABY6GGC2_9PROT</name>
<feature type="region of interest" description="Disordered" evidence="1">
    <location>
        <begin position="1"/>
        <end position="23"/>
    </location>
</feature>